<evidence type="ECO:0000313" key="4">
    <source>
        <dbReference type="Proteomes" id="UP001176940"/>
    </source>
</evidence>
<accession>A0ABN9MIJ6</accession>
<dbReference type="Proteomes" id="UP001176940">
    <property type="component" value="Unassembled WGS sequence"/>
</dbReference>
<feature type="domain" description="EF-hand" evidence="2">
    <location>
        <begin position="166"/>
        <end position="193"/>
    </location>
</feature>
<dbReference type="EMBL" id="CAUEEQ010075186">
    <property type="protein sequence ID" value="CAJ0966506.1"/>
    <property type="molecule type" value="Genomic_DNA"/>
</dbReference>
<proteinExistence type="predicted"/>
<evidence type="ECO:0000259" key="2">
    <source>
        <dbReference type="PROSITE" id="PS50222"/>
    </source>
</evidence>
<sequence>MGLGKHQSFDLLLLTLPVILGATSYCTWSTPAFLEKVLYYQLYTVCPDFQINKSGLHNPMCIISPDAEQHWSCLPHVEENTKDMTTDLRKRKKDTDLNNVAHKETLDKEKVQKEKSSSFCLKCFRWTMILVLLVASVIGVRLYRDNELVKRQEAGLRTLGIEGLLLFSSLDADKDMFISPEEFRPIAEKFTGISPAFDYEEEDNLDPNGETLTVAAQFQPLLMETMTKSKDGFLGITNSALSGLRNWTSPAVPTTFKAFLPPKNKVDLGDLWWIIPSELNIFTGYLPNNRIYPPPPKGKEVLIHKLLSMFHPRPFIKTRFAPQGSVACIRAVSDFYYDIAFRIHAEFQLNEPPNFPFWFSPGQFTGHVVLSKDASHVRYFKLFVPNNRTLNVDMEWLYGASESSNMEVDIGYLPQMELQCLGPSIPTVVYDENGNVIDSQTSDGEPLEFVFEEITWESEISWEDVSKKLEVTMYPFKKVSYFPFTEAFDRALAEKKLVHSTVLESLPVLALLNESFISSWSLVKELEELQGNKENNSYATLASLHLEKYNFPVEMMICLPNGTVVHHINANYFLDITSVKPEEVDSSLFSFADGLEDVSTSTYVKFLKEGLEKSRSYLES</sequence>
<feature type="signal peptide" evidence="1">
    <location>
        <begin position="1"/>
        <end position="21"/>
    </location>
</feature>
<evidence type="ECO:0000256" key="1">
    <source>
        <dbReference type="SAM" id="SignalP"/>
    </source>
</evidence>
<reference evidence="3" key="1">
    <citation type="submission" date="2023-07" db="EMBL/GenBank/DDBJ databases">
        <authorList>
            <person name="Stuckert A."/>
        </authorList>
    </citation>
    <scope>NUCLEOTIDE SEQUENCE</scope>
</reference>
<dbReference type="PROSITE" id="PS50222">
    <property type="entry name" value="EF_HAND_2"/>
    <property type="match status" value="1"/>
</dbReference>
<protein>
    <recommendedName>
        <fullName evidence="2">EF-hand domain-containing protein</fullName>
    </recommendedName>
</protein>
<keyword evidence="1" id="KW-0732">Signal</keyword>
<evidence type="ECO:0000313" key="3">
    <source>
        <dbReference type="EMBL" id="CAJ0966506.1"/>
    </source>
</evidence>
<gene>
    <name evidence="3" type="ORF">RIMI_LOCUS21383953</name>
</gene>
<dbReference type="InterPro" id="IPR002048">
    <property type="entry name" value="EF_hand_dom"/>
</dbReference>
<dbReference type="PANTHER" id="PTHR16213">
    <property type="entry name" value="SELENOPROTEIN N"/>
    <property type="match status" value="1"/>
</dbReference>
<organism evidence="3 4">
    <name type="scientific">Ranitomeya imitator</name>
    <name type="common">mimic poison frog</name>
    <dbReference type="NCBI Taxonomy" id="111125"/>
    <lineage>
        <taxon>Eukaryota</taxon>
        <taxon>Metazoa</taxon>
        <taxon>Chordata</taxon>
        <taxon>Craniata</taxon>
        <taxon>Vertebrata</taxon>
        <taxon>Euteleostomi</taxon>
        <taxon>Amphibia</taxon>
        <taxon>Batrachia</taxon>
        <taxon>Anura</taxon>
        <taxon>Neobatrachia</taxon>
        <taxon>Hyloidea</taxon>
        <taxon>Dendrobatidae</taxon>
        <taxon>Dendrobatinae</taxon>
        <taxon>Ranitomeya</taxon>
    </lineage>
</organism>
<comment type="caution">
    <text evidence="3">The sequence shown here is derived from an EMBL/GenBank/DDBJ whole genome shotgun (WGS) entry which is preliminary data.</text>
</comment>
<name>A0ABN9MIJ6_9NEOB</name>
<feature type="chain" id="PRO_5045312564" description="EF-hand domain-containing protein" evidence="1">
    <location>
        <begin position="22"/>
        <end position="620"/>
    </location>
</feature>
<keyword evidence="4" id="KW-1185">Reference proteome</keyword>
<dbReference type="PANTHER" id="PTHR16213:SF78">
    <property type="entry name" value="SELENOPROTEIN N"/>
    <property type="match status" value="1"/>
</dbReference>